<dbReference type="InterPro" id="IPR000719">
    <property type="entry name" value="Prot_kinase_dom"/>
</dbReference>
<dbReference type="InterPro" id="IPR011009">
    <property type="entry name" value="Kinase-like_dom_sf"/>
</dbReference>
<dbReference type="GO" id="GO:0004674">
    <property type="term" value="F:protein serine/threonine kinase activity"/>
    <property type="evidence" value="ECO:0007669"/>
    <property type="project" value="UniProtKB-KW"/>
</dbReference>
<evidence type="ECO:0000256" key="3">
    <source>
        <dbReference type="ARBA" id="ARBA00022840"/>
    </source>
</evidence>
<evidence type="ECO:0000256" key="1">
    <source>
        <dbReference type="ARBA" id="ARBA00022527"/>
    </source>
</evidence>
<dbReference type="PROSITE" id="PS00108">
    <property type="entry name" value="PROTEIN_KINASE_ST"/>
    <property type="match status" value="1"/>
</dbReference>
<dbReference type="STRING" id="1344416.A0A139A5C4"/>
<evidence type="ECO:0000313" key="7">
    <source>
        <dbReference type="EMBL" id="KXS11848.1"/>
    </source>
</evidence>
<evidence type="ECO:0000256" key="2">
    <source>
        <dbReference type="ARBA" id="ARBA00022741"/>
    </source>
</evidence>
<keyword evidence="3 4" id="KW-0067">ATP-binding</keyword>
<feature type="binding site" evidence="4">
    <location>
        <position position="28"/>
    </location>
    <ligand>
        <name>ATP</name>
        <dbReference type="ChEBI" id="CHEBI:30616"/>
    </ligand>
</feature>
<dbReference type="OMA" id="CEYKANG"/>
<organism evidence="7 8">
    <name type="scientific">Gonapodya prolifera (strain JEL478)</name>
    <name type="common">Monoblepharis prolifera</name>
    <dbReference type="NCBI Taxonomy" id="1344416"/>
    <lineage>
        <taxon>Eukaryota</taxon>
        <taxon>Fungi</taxon>
        <taxon>Fungi incertae sedis</taxon>
        <taxon>Chytridiomycota</taxon>
        <taxon>Chytridiomycota incertae sedis</taxon>
        <taxon>Monoblepharidomycetes</taxon>
        <taxon>Monoblepharidales</taxon>
        <taxon>Gonapodyaceae</taxon>
        <taxon>Gonapodya</taxon>
    </lineage>
</organism>
<gene>
    <name evidence="7" type="ORF">M427DRAFT_91211</name>
</gene>
<dbReference type="EMBL" id="KQ965796">
    <property type="protein sequence ID" value="KXS11848.1"/>
    <property type="molecule type" value="Genomic_DNA"/>
</dbReference>
<dbReference type="InterPro" id="IPR051681">
    <property type="entry name" value="Ser/Thr_Kinases-Pseudokinases"/>
</dbReference>
<dbReference type="Gene3D" id="1.10.510.10">
    <property type="entry name" value="Transferase(Phosphotransferase) domain 1"/>
    <property type="match status" value="1"/>
</dbReference>
<dbReference type="PANTHER" id="PTHR44329">
    <property type="entry name" value="SERINE/THREONINE-PROTEIN KINASE TNNI3K-RELATED"/>
    <property type="match status" value="1"/>
</dbReference>
<dbReference type="SUPFAM" id="SSF56112">
    <property type="entry name" value="Protein kinase-like (PK-like)"/>
    <property type="match status" value="1"/>
</dbReference>
<keyword evidence="7" id="KW-0808">Transferase</keyword>
<dbReference type="SMART" id="SM00220">
    <property type="entry name" value="S_TKc"/>
    <property type="match status" value="1"/>
</dbReference>
<comment type="similarity">
    <text evidence="5">Belongs to the protein kinase superfamily.</text>
</comment>
<evidence type="ECO:0000259" key="6">
    <source>
        <dbReference type="PROSITE" id="PS50011"/>
    </source>
</evidence>
<dbReference type="AlphaFoldDB" id="A0A139A5C4"/>
<dbReference type="InterPro" id="IPR008271">
    <property type="entry name" value="Ser/Thr_kinase_AS"/>
</dbReference>
<keyword evidence="2 4" id="KW-0547">Nucleotide-binding</keyword>
<accession>A0A139A5C4</accession>
<dbReference type="GO" id="GO:0005524">
    <property type="term" value="F:ATP binding"/>
    <property type="evidence" value="ECO:0007669"/>
    <property type="project" value="UniProtKB-UniRule"/>
</dbReference>
<dbReference type="InterPro" id="IPR017441">
    <property type="entry name" value="Protein_kinase_ATP_BS"/>
</dbReference>
<feature type="domain" description="Protein kinase" evidence="6">
    <location>
        <begin position="1"/>
        <end position="189"/>
    </location>
</feature>
<dbReference type="Proteomes" id="UP000070544">
    <property type="component" value="Unassembled WGS sequence"/>
</dbReference>
<feature type="non-terminal residue" evidence="7">
    <location>
        <position position="1"/>
    </location>
</feature>
<protein>
    <submittedName>
        <fullName evidence="7">Kinase-like protein</fullName>
    </submittedName>
</protein>
<dbReference type="OrthoDB" id="2146423at2759"/>
<keyword evidence="1 5" id="KW-0723">Serine/threonine-protein kinase</keyword>
<keyword evidence="7" id="KW-0418">Kinase</keyword>
<dbReference type="PROSITE" id="PS00107">
    <property type="entry name" value="PROTEIN_KINASE_ATP"/>
    <property type="match status" value="1"/>
</dbReference>
<evidence type="ECO:0000256" key="5">
    <source>
        <dbReference type="RuleBase" id="RU000304"/>
    </source>
</evidence>
<name>A0A139A5C4_GONPJ</name>
<proteinExistence type="inferred from homology"/>
<evidence type="ECO:0000313" key="8">
    <source>
        <dbReference type="Proteomes" id="UP000070544"/>
    </source>
</evidence>
<dbReference type="PANTHER" id="PTHR44329:SF260">
    <property type="entry name" value="PROTEIN KINASE DOMAIN-CONTAINING PROTEIN"/>
    <property type="match status" value="1"/>
</dbReference>
<evidence type="ECO:0000256" key="4">
    <source>
        <dbReference type="PROSITE-ProRule" id="PRU10141"/>
    </source>
</evidence>
<reference evidence="7 8" key="1">
    <citation type="journal article" date="2015" name="Genome Biol. Evol.">
        <title>Phylogenomic analyses indicate that early fungi evolved digesting cell walls of algal ancestors of land plants.</title>
        <authorList>
            <person name="Chang Y."/>
            <person name="Wang S."/>
            <person name="Sekimoto S."/>
            <person name="Aerts A.L."/>
            <person name="Choi C."/>
            <person name="Clum A."/>
            <person name="LaButti K.M."/>
            <person name="Lindquist E.A."/>
            <person name="Yee Ngan C."/>
            <person name="Ohm R.A."/>
            <person name="Salamov A.A."/>
            <person name="Grigoriev I.V."/>
            <person name="Spatafora J.W."/>
            <person name="Berbee M.L."/>
        </authorList>
    </citation>
    <scope>NUCLEOTIDE SEQUENCE [LARGE SCALE GENOMIC DNA]</scope>
    <source>
        <strain evidence="7 8">JEL478</strain>
    </source>
</reference>
<dbReference type="InterPro" id="IPR001245">
    <property type="entry name" value="Ser-Thr/Tyr_kinase_cat_dom"/>
</dbReference>
<feature type="non-terminal residue" evidence="7">
    <location>
        <position position="189"/>
    </location>
</feature>
<dbReference type="PROSITE" id="PS50011">
    <property type="entry name" value="PROTEIN_KINASE_DOM"/>
    <property type="match status" value="1"/>
</dbReference>
<sequence>FDESDEIGEGGYGTVYRGSWRGVSVAIKRLLPLGVRSRMDEREARKWARLRHPNVLPLLGVCSDGGVKLMVSPYLGNGNVLSFLETHESADRLSIILDVAKAVAYLHSLQYVHADLKPENVLVDTAHCGLLADFGSAQAEAGLGRTEGRCRPGTHRFMPPERIMDRAREVTPATDTYSFALTAFNIWTL</sequence>
<keyword evidence="8" id="KW-1185">Reference proteome</keyword>
<dbReference type="Pfam" id="PF07714">
    <property type="entry name" value="PK_Tyr_Ser-Thr"/>
    <property type="match status" value="1"/>
</dbReference>